<feature type="region of interest" description="Disordered" evidence="1">
    <location>
        <begin position="1"/>
        <end position="112"/>
    </location>
</feature>
<reference evidence="2 3" key="1">
    <citation type="journal article" date="2018" name="Front. Microbiol.">
        <title>Genome-Wide Analysis of Corynespora cassiicola Leaf Fall Disease Putative Effectors.</title>
        <authorList>
            <person name="Lopez D."/>
            <person name="Ribeiro S."/>
            <person name="Label P."/>
            <person name="Fumanal B."/>
            <person name="Venisse J.S."/>
            <person name="Kohler A."/>
            <person name="de Oliveira R.R."/>
            <person name="Labutti K."/>
            <person name="Lipzen A."/>
            <person name="Lail K."/>
            <person name="Bauer D."/>
            <person name="Ohm R.A."/>
            <person name="Barry K.W."/>
            <person name="Spatafora J."/>
            <person name="Grigoriev I.V."/>
            <person name="Martin F.M."/>
            <person name="Pujade-Renaud V."/>
        </authorList>
    </citation>
    <scope>NUCLEOTIDE SEQUENCE [LARGE SCALE GENOMIC DNA]</scope>
    <source>
        <strain evidence="2 3">Philippines</strain>
    </source>
</reference>
<protein>
    <submittedName>
        <fullName evidence="2">Uncharacterized protein</fullName>
    </submittedName>
</protein>
<dbReference type="OrthoDB" id="10508207at2759"/>
<evidence type="ECO:0000313" key="2">
    <source>
        <dbReference type="EMBL" id="PSN60120.1"/>
    </source>
</evidence>
<dbReference type="EMBL" id="KZ678151">
    <property type="protein sequence ID" value="PSN60120.1"/>
    <property type="molecule type" value="Genomic_DNA"/>
</dbReference>
<evidence type="ECO:0000313" key="3">
    <source>
        <dbReference type="Proteomes" id="UP000240883"/>
    </source>
</evidence>
<accession>A0A2T2N3Y5</accession>
<feature type="compositionally biased region" description="Basic and acidic residues" evidence="1">
    <location>
        <begin position="16"/>
        <end position="26"/>
    </location>
</feature>
<evidence type="ECO:0000256" key="1">
    <source>
        <dbReference type="SAM" id="MobiDB-lite"/>
    </source>
</evidence>
<feature type="compositionally biased region" description="Polar residues" evidence="1">
    <location>
        <begin position="50"/>
        <end position="71"/>
    </location>
</feature>
<dbReference type="Proteomes" id="UP000240883">
    <property type="component" value="Unassembled WGS sequence"/>
</dbReference>
<dbReference type="STRING" id="1448308.A0A2T2N3Y5"/>
<sequence>MSSNESKPATVSRELIQPKDHQEEPIRQTARSKSSSRRSRRQRSRRDTQSGKVSSSPSTESLAICASQNKAESLERKHSDTSLERYSTKSMALESHPEENETYTQQNAEKKRNGLQVAIRTNLQVEIELKASIRGDLTVSL</sequence>
<feature type="compositionally biased region" description="Basic and acidic residues" evidence="1">
    <location>
        <begin position="72"/>
        <end position="87"/>
    </location>
</feature>
<keyword evidence="3" id="KW-1185">Reference proteome</keyword>
<organism evidence="2 3">
    <name type="scientific">Corynespora cassiicola Philippines</name>
    <dbReference type="NCBI Taxonomy" id="1448308"/>
    <lineage>
        <taxon>Eukaryota</taxon>
        <taxon>Fungi</taxon>
        <taxon>Dikarya</taxon>
        <taxon>Ascomycota</taxon>
        <taxon>Pezizomycotina</taxon>
        <taxon>Dothideomycetes</taxon>
        <taxon>Pleosporomycetidae</taxon>
        <taxon>Pleosporales</taxon>
        <taxon>Corynesporascaceae</taxon>
        <taxon>Corynespora</taxon>
    </lineage>
</organism>
<dbReference type="AlphaFoldDB" id="A0A2T2N3Y5"/>
<name>A0A2T2N3Y5_CORCC</name>
<proteinExistence type="predicted"/>
<gene>
    <name evidence="2" type="ORF">BS50DRAFT_656378</name>
</gene>
<feature type="compositionally biased region" description="Basic residues" evidence="1">
    <location>
        <begin position="34"/>
        <end position="44"/>
    </location>
</feature>